<dbReference type="AlphaFoldDB" id="M4BTE8"/>
<reference evidence="1" key="2">
    <citation type="submission" date="2015-06" db="UniProtKB">
        <authorList>
            <consortium name="EnsemblProtists"/>
        </authorList>
    </citation>
    <scope>IDENTIFICATION</scope>
    <source>
        <strain evidence="1">Emoy2</strain>
    </source>
</reference>
<protein>
    <submittedName>
        <fullName evidence="1">Uncharacterized protein</fullName>
    </submittedName>
</protein>
<name>M4BTE8_HYAAE</name>
<dbReference type="VEuPathDB" id="FungiDB:HpaG809733"/>
<dbReference type="EMBL" id="JH597840">
    <property type="status" value="NOT_ANNOTATED_CDS"/>
    <property type="molecule type" value="Genomic_DNA"/>
</dbReference>
<organism evidence="1 2">
    <name type="scientific">Hyaloperonospora arabidopsidis (strain Emoy2)</name>
    <name type="common">Downy mildew agent</name>
    <name type="synonym">Peronospora arabidopsidis</name>
    <dbReference type="NCBI Taxonomy" id="559515"/>
    <lineage>
        <taxon>Eukaryota</taxon>
        <taxon>Sar</taxon>
        <taxon>Stramenopiles</taxon>
        <taxon>Oomycota</taxon>
        <taxon>Peronosporomycetes</taxon>
        <taxon>Peronosporales</taxon>
        <taxon>Peronosporaceae</taxon>
        <taxon>Hyaloperonospora</taxon>
    </lineage>
</organism>
<dbReference type="EnsemblProtists" id="HpaT809733">
    <property type="protein sequence ID" value="HpaP809733"/>
    <property type="gene ID" value="HpaG809733"/>
</dbReference>
<dbReference type="HOGENOM" id="CLU_2578946_0_0_1"/>
<sequence>MGPEDRRWPNYVNLIKSRSSFMRGAERLGRDVRLHLLCAEIFRLSKTLKVEMPHQLELQVDVLRLRAAVLIDHLLLQKDRS</sequence>
<proteinExistence type="predicted"/>
<keyword evidence="2" id="KW-1185">Reference proteome</keyword>
<evidence type="ECO:0000313" key="1">
    <source>
        <dbReference type="EnsemblProtists" id="HpaP809733"/>
    </source>
</evidence>
<dbReference type="InParanoid" id="M4BTE8"/>
<reference evidence="2" key="1">
    <citation type="journal article" date="2010" name="Science">
        <title>Signatures of adaptation to obligate biotrophy in the Hyaloperonospora arabidopsidis genome.</title>
        <authorList>
            <person name="Baxter L."/>
            <person name="Tripathy S."/>
            <person name="Ishaque N."/>
            <person name="Boot N."/>
            <person name="Cabral A."/>
            <person name="Kemen E."/>
            <person name="Thines M."/>
            <person name="Ah-Fong A."/>
            <person name="Anderson R."/>
            <person name="Badejoko W."/>
            <person name="Bittner-Eddy P."/>
            <person name="Boore J.L."/>
            <person name="Chibucos M.C."/>
            <person name="Coates M."/>
            <person name="Dehal P."/>
            <person name="Delehaunty K."/>
            <person name="Dong S."/>
            <person name="Downton P."/>
            <person name="Dumas B."/>
            <person name="Fabro G."/>
            <person name="Fronick C."/>
            <person name="Fuerstenberg S.I."/>
            <person name="Fulton L."/>
            <person name="Gaulin E."/>
            <person name="Govers F."/>
            <person name="Hughes L."/>
            <person name="Humphray S."/>
            <person name="Jiang R.H."/>
            <person name="Judelson H."/>
            <person name="Kamoun S."/>
            <person name="Kyung K."/>
            <person name="Meijer H."/>
            <person name="Minx P."/>
            <person name="Morris P."/>
            <person name="Nelson J."/>
            <person name="Phuntumart V."/>
            <person name="Qutob D."/>
            <person name="Rehmany A."/>
            <person name="Rougon-Cardoso A."/>
            <person name="Ryden P."/>
            <person name="Torto-Alalibo T."/>
            <person name="Studholme D."/>
            <person name="Wang Y."/>
            <person name="Win J."/>
            <person name="Wood J."/>
            <person name="Clifton S.W."/>
            <person name="Rogers J."/>
            <person name="Van den Ackerveken G."/>
            <person name="Jones J.D."/>
            <person name="McDowell J.M."/>
            <person name="Beynon J."/>
            <person name="Tyler B.M."/>
        </authorList>
    </citation>
    <scope>NUCLEOTIDE SEQUENCE [LARGE SCALE GENOMIC DNA]</scope>
    <source>
        <strain evidence="2">Emoy2</strain>
    </source>
</reference>
<dbReference type="Proteomes" id="UP000011713">
    <property type="component" value="Unassembled WGS sequence"/>
</dbReference>
<evidence type="ECO:0000313" key="2">
    <source>
        <dbReference type="Proteomes" id="UP000011713"/>
    </source>
</evidence>
<accession>M4BTE8</accession>